<feature type="compositionally biased region" description="Polar residues" evidence="1">
    <location>
        <begin position="48"/>
        <end position="62"/>
    </location>
</feature>
<organism evidence="2 3">
    <name type="scientific">Amblyomma americanum</name>
    <name type="common">Lone star tick</name>
    <dbReference type="NCBI Taxonomy" id="6943"/>
    <lineage>
        <taxon>Eukaryota</taxon>
        <taxon>Metazoa</taxon>
        <taxon>Ecdysozoa</taxon>
        <taxon>Arthropoda</taxon>
        <taxon>Chelicerata</taxon>
        <taxon>Arachnida</taxon>
        <taxon>Acari</taxon>
        <taxon>Parasitiformes</taxon>
        <taxon>Ixodida</taxon>
        <taxon>Ixodoidea</taxon>
        <taxon>Ixodidae</taxon>
        <taxon>Amblyomminae</taxon>
        <taxon>Amblyomma</taxon>
    </lineage>
</organism>
<dbReference type="EMBL" id="JARKHS020013348">
    <property type="protein sequence ID" value="KAK8776131.1"/>
    <property type="molecule type" value="Genomic_DNA"/>
</dbReference>
<keyword evidence="3" id="KW-1185">Reference proteome</keyword>
<proteinExistence type="predicted"/>
<gene>
    <name evidence="2" type="ORF">V5799_030526</name>
</gene>
<evidence type="ECO:0000313" key="3">
    <source>
        <dbReference type="Proteomes" id="UP001321473"/>
    </source>
</evidence>
<evidence type="ECO:0000256" key="1">
    <source>
        <dbReference type="SAM" id="MobiDB-lite"/>
    </source>
</evidence>
<name>A0AAQ4ENA6_AMBAM</name>
<protein>
    <submittedName>
        <fullName evidence="2">Uncharacterized protein</fullName>
    </submittedName>
</protein>
<evidence type="ECO:0000313" key="2">
    <source>
        <dbReference type="EMBL" id="KAK8776131.1"/>
    </source>
</evidence>
<feature type="region of interest" description="Disordered" evidence="1">
    <location>
        <begin position="48"/>
        <end position="74"/>
    </location>
</feature>
<comment type="caution">
    <text evidence="2">The sequence shown here is derived from an EMBL/GenBank/DDBJ whole genome shotgun (WGS) entry which is preliminary data.</text>
</comment>
<reference evidence="2 3" key="1">
    <citation type="journal article" date="2023" name="Arcadia Sci">
        <title>De novo assembly of a long-read Amblyomma americanum tick genome.</title>
        <authorList>
            <person name="Chou S."/>
            <person name="Poskanzer K.E."/>
            <person name="Rollins M."/>
            <person name="Thuy-Boun P.S."/>
        </authorList>
    </citation>
    <scope>NUCLEOTIDE SEQUENCE [LARGE SCALE GENOMIC DNA]</scope>
    <source>
        <strain evidence="2">F_SG_1</strain>
        <tissue evidence="2">Salivary glands</tissue>
    </source>
</reference>
<dbReference type="Proteomes" id="UP001321473">
    <property type="component" value="Unassembled WGS sequence"/>
</dbReference>
<dbReference type="AlphaFoldDB" id="A0AAQ4ENA6"/>
<accession>A0AAQ4ENA6</accession>
<sequence>MELGVTKAELIQRMSKRKITAMDLEKYEPATTVAQIHVSGWFWRRPVHSSTSMDPAASQNPDISLRSAARLPLA</sequence>